<gene>
    <name evidence="5" type="ORF">EDB92DRAFT_1356958</name>
</gene>
<dbReference type="Gene3D" id="1.10.20.10">
    <property type="entry name" value="Histone, subunit A"/>
    <property type="match status" value="1"/>
</dbReference>
<dbReference type="Gene3D" id="1.20.920.10">
    <property type="entry name" value="Bromodomain-like"/>
    <property type="match status" value="1"/>
</dbReference>
<evidence type="ECO:0000259" key="4">
    <source>
        <dbReference type="PROSITE" id="PS50014"/>
    </source>
</evidence>
<dbReference type="EMBL" id="JAKELL010000062">
    <property type="protein sequence ID" value="KAH8985576.1"/>
    <property type="molecule type" value="Genomic_DNA"/>
</dbReference>
<dbReference type="GO" id="GO:0046982">
    <property type="term" value="F:protein heterodimerization activity"/>
    <property type="evidence" value="ECO:0007669"/>
    <property type="project" value="InterPro"/>
</dbReference>
<keyword evidence="1 2" id="KW-0103">Bromodomain</keyword>
<dbReference type="GO" id="GO:0006357">
    <property type="term" value="P:regulation of transcription by RNA polymerase II"/>
    <property type="evidence" value="ECO:0007669"/>
    <property type="project" value="TreeGrafter"/>
</dbReference>
<dbReference type="PROSITE" id="PS00633">
    <property type="entry name" value="BROMODOMAIN_1"/>
    <property type="match status" value="1"/>
</dbReference>
<dbReference type="GO" id="GO:0046695">
    <property type="term" value="C:SLIK (SAGA-like) complex"/>
    <property type="evidence" value="ECO:0007669"/>
    <property type="project" value="InterPro"/>
</dbReference>
<feature type="compositionally biased region" description="Basic and acidic residues" evidence="3">
    <location>
        <begin position="1"/>
        <end position="12"/>
    </location>
</feature>
<dbReference type="SMART" id="SM00297">
    <property type="entry name" value="BROMO"/>
    <property type="match status" value="1"/>
</dbReference>
<dbReference type="CDD" id="cd22927">
    <property type="entry name" value="HFD_SPT7"/>
    <property type="match status" value="1"/>
</dbReference>
<dbReference type="PANTHER" id="PTHR47343">
    <property type="entry name" value="TRANSCRIPTIONAL ACTIVATOR SPT7"/>
    <property type="match status" value="1"/>
</dbReference>
<evidence type="ECO:0000256" key="1">
    <source>
        <dbReference type="ARBA" id="ARBA00023117"/>
    </source>
</evidence>
<feature type="compositionally biased region" description="Low complexity" evidence="3">
    <location>
        <begin position="400"/>
        <end position="412"/>
    </location>
</feature>
<feature type="region of interest" description="Disordered" evidence="3">
    <location>
        <begin position="210"/>
        <end position="282"/>
    </location>
</feature>
<comment type="caution">
    <text evidence="5">The sequence shown here is derived from an EMBL/GenBank/DDBJ whole genome shotgun (WGS) entry which is preliminary data.</text>
</comment>
<feature type="region of interest" description="Disordered" evidence="3">
    <location>
        <begin position="1"/>
        <end position="30"/>
    </location>
</feature>
<protein>
    <recommendedName>
        <fullName evidence="4">Bromo domain-containing protein</fullName>
    </recommendedName>
</protein>
<dbReference type="SUPFAM" id="SSF47370">
    <property type="entry name" value="Bromodomain"/>
    <property type="match status" value="1"/>
</dbReference>
<dbReference type="PANTHER" id="PTHR47343:SF1">
    <property type="entry name" value="TRANSCRIPTIONAL ACTIVATOR SPT7"/>
    <property type="match status" value="1"/>
</dbReference>
<dbReference type="InterPro" id="IPR037782">
    <property type="entry name" value="Spt7"/>
</dbReference>
<dbReference type="PROSITE" id="PS50014">
    <property type="entry name" value="BROMODOMAIN_2"/>
    <property type="match status" value="1"/>
</dbReference>
<dbReference type="GO" id="GO:0006325">
    <property type="term" value="P:chromatin organization"/>
    <property type="evidence" value="ECO:0007669"/>
    <property type="project" value="UniProtKB-ARBA"/>
</dbReference>
<feature type="region of interest" description="Disordered" evidence="3">
    <location>
        <begin position="392"/>
        <end position="443"/>
    </location>
</feature>
<keyword evidence="6" id="KW-1185">Reference proteome</keyword>
<feature type="compositionally biased region" description="Polar residues" evidence="3">
    <location>
        <begin position="235"/>
        <end position="254"/>
    </location>
</feature>
<proteinExistence type="predicted"/>
<dbReference type="Pfam" id="PF00439">
    <property type="entry name" value="Bromodomain"/>
    <property type="match status" value="1"/>
</dbReference>
<dbReference type="GO" id="GO:0005198">
    <property type="term" value="F:structural molecule activity"/>
    <property type="evidence" value="ECO:0007669"/>
    <property type="project" value="TreeGrafter"/>
</dbReference>
<dbReference type="GO" id="GO:0000124">
    <property type="term" value="C:SAGA complex"/>
    <property type="evidence" value="ECO:0007669"/>
    <property type="project" value="InterPro"/>
</dbReference>
<feature type="compositionally biased region" description="Polar residues" evidence="3">
    <location>
        <begin position="413"/>
        <end position="423"/>
    </location>
</feature>
<dbReference type="AlphaFoldDB" id="A0AAD4QAY7"/>
<feature type="compositionally biased region" description="Gly residues" evidence="3">
    <location>
        <begin position="911"/>
        <end position="925"/>
    </location>
</feature>
<feature type="domain" description="Bromo" evidence="4">
    <location>
        <begin position="115"/>
        <end position="185"/>
    </location>
</feature>
<dbReference type="InterPro" id="IPR018359">
    <property type="entry name" value="Bromodomain_CS"/>
</dbReference>
<feature type="compositionally biased region" description="Pro residues" evidence="3">
    <location>
        <begin position="720"/>
        <end position="732"/>
    </location>
</feature>
<dbReference type="InterPro" id="IPR001487">
    <property type="entry name" value="Bromodomain"/>
</dbReference>
<feature type="region of interest" description="Disordered" evidence="3">
    <location>
        <begin position="884"/>
        <end position="944"/>
    </location>
</feature>
<dbReference type="Proteomes" id="UP001201163">
    <property type="component" value="Unassembled WGS sequence"/>
</dbReference>
<evidence type="ECO:0000256" key="2">
    <source>
        <dbReference type="PROSITE-ProRule" id="PRU00035"/>
    </source>
</evidence>
<dbReference type="InterPro" id="IPR009072">
    <property type="entry name" value="Histone-fold"/>
</dbReference>
<feature type="compositionally biased region" description="Basic residues" evidence="3">
    <location>
        <begin position="424"/>
        <end position="435"/>
    </location>
</feature>
<reference evidence="5" key="1">
    <citation type="submission" date="2022-01" db="EMBL/GenBank/DDBJ databases">
        <title>Comparative genomics reveals a dynamic genome evolution in the ectomycorrhizal milk-cap (Lactarius) mushrooms.</title>
        <authorList>
            <consortium name="DOE Joint Genome Institute"/>
            <person name="Lebreton A."/>
            <person name="Tang N."/>
            <person name="Kuo A."/>
            <person name="LaButti K."/>
            <person name="Drula E."/>
            <person name="Barry K."/>
            <person name="Clum A."/>
            <person name="Lipzen A."/>
            <person name="Mousain D."/>
            <person name="Ng V."/>
            <person name="Wang R."/>
            <person name="Wang X."/>
            <person name="Dai Y."/>
            <person name="Henrissat B."/>
            <person name="Grigoriev I.V."/>
            <person name="Guerin-Laguette A."/>
            <person name="Yu F."/>
            <person name="Martin F.M."/>
        </authorList>
    </citation>
    <scope>NUCLEOTIDE SEQUENCE</scope>
    <source>
        <strain evidence="5">QP</strain>
    </source>
</reference>
<evidence type="ECO:0000313" key="6">
    <source>
        <dbReference type="Proteomes" id="UP001201163"/>
    </source>
</evidence>
<dbReference type="InterPro" id="IPR036427">
    <property type="entry name" value="Bromodomain-like_sf"/>
</dbReference>
<organism evidence="5 6">
    <name type="scientific">Lactarius akahatsu</name>
    <dbReference type="NCBI Taxonomy" id="416441"/>
    <lineage>
        <taxon>Eukaryota</taxon>
        <taxon>Fungi</taxon>
        <taxon>Dikarya</taxon>
        <taxon>Basidiomycota</taxon>
        <taxon>Agaricomycotina</taxon>
        <taxon>Agaricomycetes</taxon>
        <taxon>Russulales</taxon>
        <taxon>Russulaceae</taxon>
        <taxon>Lactarius</taxon>
    </lineage>
</organism>
<name>A0AAD4QAY7_9AGAM</name>
<sequence>MPKVRQLADELKRRQKRPSSLTEGAPLDTRLNGALSHERESNYAIHHQFLRSDVVQNLLRSLANSQVKPSIPDADLKRLLQVVKDSRKQPHDAKLVDPFYDALEDLLHDLRTVTMDNHDADAFIKPVSRADVPDYYDIITNPMDFQTMGKKVKQKQYKSKKDFKDDLDLIWSNCFVYNATENHPLRLCATRLKAKAEHLLKYITDRKERADPPVPIDLSGRRAPSHPPTRLNGINGHTHSLSFLASRPPSSNDTRSGRRLTPALTPPRRIPGQSFPDSPAIVRTPDGMAAILELERSLDAVLSEPGPSNHAEALDALLCSYIGDSDSDADADGEADSDSEALAVDAATGDKRKLNGFIDIRIRKRPRLAPPRTPHTVELWWDAQSSDALIANSLPPLPSLPTSGSAPPSSSPRQEGQSGNSATSKRRKKRPRKPAPPRPRSLLAMMNANISTQRRMRRTHAKFVALGATSNNAGGDDGDGGDLPTAGVSTGLAGDVDGSEDAEVVAVDERPWPVPRPSRKALQDGFVDSSPDIGEMATEKCMQWVNRKILEHIGFQGSSQLALDVFTGITVEYLANVGRTFRFYLDKYSNTMTSEEIILHSLFESGVSRIQNLERYITDDIMRHGNRLNDLEKKIVNVYQEFTSAEAIDDDTLFANEDDEEEESAFVMGQFTDDIGEDFLGLRELGIAAEFGLSSLSIPKRLLKGKKNAKGPNATAKSAEPPPPYPPPPPFVPLTAESVKNQIGLLRDFYERRLASTSASGVAPVVLQDDPPNPSQAKLGPLGQVMRPSSAAIAAAASGSKKKAKPKDSTATVATANAVPLARASGVTSADAGTVPPAGTPTVALGAAPGSMGIVQPATPVLSPQMTSAFAPVSASVALSAPAMTGMSPPTGATPVPEQQTPKKKGANGAANGGPGAGGAAGGGTGKKRGRPPEGLPPIVVASA</sequence>
<dbReference type="PRINTS" id="PR00503">
    <property type="entry name" value="BROMODOMAIN"/>
</dbReference>
<accession>A0AAD4QAY7</accession>
<evidence type="ECO:0000313" key="5">
    <source>
        <dbReference type="EMBL" id="KAH8985576.1"/>
    </source>
</evidence>
<feature type="region of interest" description="Disordered" evidence="3">
    <location>
        <begin position="704"/>
        <end position="733"/>
    </location>
</feature>
<evidence type="ECO:0000256" key="3">
    <source>
        <dbReference type="SAM" id="MobiDB-lite"/>
    </source>
</evidence>